<protein>
    <recommendedName>
        <fullName evidence="4">Polymorphic outer membrane protein repeat-containing protein</fullName>
    </recommendedName>
</protein>
<reference evidence="2" key="1">
    <citation type="submission" date="2020-10" db="EMBL/GenBank/DDBJ databases">
        <title>Sequencing the genomes of 1000 actinobacteria strains.</title>
        <authorList>
            <person name="Klenk H.-P."/>
        </authorList>
    </citation>
    <scope>NUCLEOTIDE SEQUENCE</scope>
    <source>
        <strain evidence="2">DSM 45354</strain>
    </source>
</reference>
<dbReference type="InterPro" id="IPR011050">
    <property type="entry name" value="Pectin_lyase_fold/virulence"/>
</dbReference>
<feature type="region of interest" description="Disordered" evidence="1">
    <location>
        <begin position="1"/>
        <end position="23"/>
    </location>
</feature>
<dbReference type="Proteomes" id="UP000638648">
    <property type="component" value="Unassembled WGS sequence"/>
</dbReference>
<dbReference type="EMBL" id="JADBEM010000001">
    <property type="protein sequence ID" value="MBE1607018.1"/>
    <property type="molecule type" value="Genomic_DNA"/>
</dbReference>
<gene>
    <name evidence="2" type="ORF">HEB94_003866</name>
</gene>
<sequence length="418" mass="42850">MDDASKDGDKKKDDKGRDGKKVKEVGCDPDELIAALVRANADKGAKLELEAKCTYTLTAFQDDNGLPVIVQPVSIEGNGATIVRAANAERFRIFSVGVGGNLKLRDVTVKGGDAPAEFGGGGLLVQQGGRATIQDSTFTLNRTDGSGGAIANFGNTRITGDAKDGDKDGKDGKDWTSSTQIRNNSATADAGGVYSAGHLSVEGSSVSYNNAGVFGGGLENDGGVMNVTSTRVDHNTAVDDAGGIDVEIGSVTKVTHSWVTDNTSGEVAGGIGNFGGTLYVKHTDVSHNWAATSAGGVGNFGGGQAVVEDSKINENTATELGGGVDNFGLGEISEFVLRRSEVNRNRAVSPASQGGGVANTGDTTFSIVDSRITENLATTPPGGVFTGNPITVDDESVIIKNRPTNCDGVVVEVPNCFG</sequence>
<feature type="compositionally biased region" description="Basic and acidic residues" evidence="1">
    <location>
        <begin position="160"/>
        <end position="174"/>
    </location>
</feature>
<evidence type="ECO:0008006" key="4">
    <source>
        <dbReference type="Google" id="ProtNLM"/>
    </source>
</evidence>
<name>A0A927MYF3_9ACTN</name>
<keyword evidence="3" id="KW-1185">Reference proteome</keyword>
<proteinExistence type="predicted"/>
<dbReference type="SUPFAM" id="SSF51126">
    <property type="entry name" value="Pectin lyase-like"/>
    <property type="match status" value="1"/>
</dbReference>
<dbReference type="AlphaFoldDB" id="A0A927MYF3"/>
<feature type="region of interest" description="Disordered" evidence="1">
    <location>
        <begin position="158"/>
        <end position="183"/>
    </location>
</feature>
<evidence type="ECO:0000256" key="1">
    <source>
        <dbReference type="SAM" id="MobiDB-lite"/>
    </source>
</evidence>
<dbReference type="RefSeq" id="WP_192751028.1">
    <property type="nucleotide sequence ID" value="NZ_BAABJL010000151.1"/>
</dbReference>
<comment type="caution">
    <text evidence="2">The sequence shown here is derived from an EMBL/GenBank/DDBJ whole genome shotgun (WGS) entry which is preliminary data.</text>
</comment>
<accession>A0A927MYF3</accession>
<organism evidence="2 3">
    <name type="scientific">Actinopolymorpha pittospori</name>
    <dbReference type="NCBI Taxonomy" id="648752"/>
    <lineage>
        <taxon>Bacteria</taxon>
        <taxon>Bacillati</taxon>
        <taxon>Actinomycetota</taxon>
        <taxon>Actinomycetes</taxon>
        <taxon>Propionibacteriales</taxon>
        <taxon>Actinopolymorphaceae</taxon>
        <taxon>Actinopolymorpha</taxon>
    </lineage>
</organism>
<evidence type="ECO:0000313" key="3">
    <source>
        <dbReference type="Proteomes" id="UP000638648"/>
    </source>
</evidence>
<evidence type="ECO:0000313" key="2">
    <source>
        <dbReference type="EMBL" id="MBE1607018.1"/>
    </source>
</evidence>